<dbReference type="PANTHER" id="PTHR20858">
    <property type="entry name" value="PHOSPHOMETHYLPYRIMIDINE KINASE"/>
    <property type="match status" value="1"/>
</dbReference>
<dbReference type="CDD" id="cd00564">
    <property type="entry name" value="TMP_TenI"/>
    <property type="match status" value="1"/>
</dbReference>
<evidence type="ECO:0000313" key="12">
    <source>
        <dbReference type="EMBL" id="RTR37655.1"/>
    </source>
</evidence>
<comment type="cofactor">
    <cofactor evidence="1">
        <name>Mg(2+)</name>
        <dbReference type="ChEBI" id="CHEBI:18420"/>
    </cofactor>
</comment>
<evidence type="ECO:0000256" key="8">
    <source>
        <dbReference type="ARBA" id="ARBA00023268"/>
    </source>
</evidence>
<dbReference type="FunFam" id="3.20.20.70:FF:000064">
    <property type="entry name" value="Thiamine-phosphate synthase"/>
    <property type="match status" value="1"/>
</dbReference>
<keyword evidence="7" id="KW-0784">Thiamine biosynthesis</keyword>
<keyword evidence="4 12" id="KW-0808">Transferase</keyword>
<dbReference type="RefSeq" id="WP_126521720.1">
    <property type="nucleotide sequence ID" value="NZ_RXNU01000011.1"/>
</dbReference>
<reference evidence="12 13" key="1">
    <citation type="submission" date="2018-12" db="EMBL/GenBank/DDBJ databases">
        <authorList>
            <person name="Yu L."/>
        </authorList>
    </citation>
    <scope>NUCLEOTIDE SEQUENCE [LARGE SCALE GENOMIC DNA]</scope>
    <source>
        <strain evidence="12 13">HAW-EB2</strain>
    </source>
</reference>
<gene>
    <name evidence="12" type="ORF">EKG38_18260</name>
</gene>
<dbReference type="UniPathway" id="UPA00060">
    <property type="reaction ID" value="UER00138"/>
</dbReference>
<protein>
    <recommendedName>
        <fullName evidence="3">hydroxymethylpyrimidine kinase</fullName>
        <ecNumber evidence="3">2.7.1.49</ecNumber>
    </recommendedName>
</protein>
<dbReference type="EMBL" id="RXNU01000011">
    <property type="protein sequence ID" value="RTR37655.1"/>
    <property type="molecule type" value="Genomic_DNA"/>
</dbReference>
<accession>A0A3S0RW64</accession>
<evidence type="ECO:0000313" key="13">
    <source>
        <dbReference type="Proteomes" id="UP000267448"/>
    </source>
</evidence>
<evidence type="ECO:0000256" key="2">
    <source>
        <dbReference type="ARBA" id="ARBA00004948"/>
    </source>
</evidence>
<evidence type="ECO:0000256" key="6">
    <source>
        <dbReference type="ARBA" id="ARBA00022842"/>
    </source>
</evidence>
<keyword evidence="8" id="KW-0511">Multifunctional enzyme</keyword>
<dbReference type="GO" id="GO:0008972">
    <property type="term" value="F:phosphomethylpyrimidine kinase activity"/>
    <property type="evidence" value="ECO:0007669"/>
    <property type="project" value="InterPro"/>
</dbReference>
<evidence type="ECO:0000256" key="5">
    <source>
        <dbReference type="ARBA" id="ARBA00022723"/>
    </source>
</evidence>
<name>A0A3S0RW64_9GAMM</name>
<feature type="domain" description="Pyridoxamine kinase/Phosphomethylpyrimidine kinase" evidence="11">
    <location>
        <begin position="191"/>
        <end position="329"/>
    </location>
</feature>
<dbReference type="InterPro" id="IPR004399">
    <property type="entry name" value="HMP/HMP-P_kinase_dom"/>
</dbReference>
<dbReference type="Gene3D" id="3.20.20.70">
    <property type="entry name" value="Aldolase class I"/>
    <property type="match status" value="1"/>
</dbReference>
<feature type="domain" description="Thiamine phosphate synthase/TenI" evidence="10">
    <location>
        <begin position="375"/>
        <end position="543"/>
    </location>
</feature>
<evidence type="ECO:0000256" key="1">
    <source>
        <dbReference type="ARBA" id="ARBA00001946"/>
    </source>
</evidence>
<dbReference type="GO" id="GO:0008902">
    <property type="term" value="F:hydroxymethylpyrimidine kinase activity"/>
    <property type="evidence" value="ECO:0007669"/>
    <property type="project" value="UniProtKB-EC"/>
</dbReference>
<comment type="caution">
    <text evidence="12">The sequence shown here is derived from an EMBL/GenBank/DDBJ whole genome shotgun (WGS) entry which is preliminary data.</text>
</comment>
<dbReference type="SUPFAM" id="SSF53613">
    <property type="entry name" value="Ribokinase-like"/>
    <property type="match status" value="1"/>
</dbReference>
<dbReference type="InterPro" id="IPR022998">
    <property type="entry name" value="ThiamineP_synth_TenI"/>
</dbReference>
<dbReference type="SUPFAM" id="SSF51391">
    <property type="entry name" value="Thiamin phosphate synthase"/>
    <property type="match status" value="1"/>
</dbReference>
<dbReference type="GO" id="GO:0009228">
    <property type="term" value="P:thiamine biosynthetic process"/>
    <property type="evidence" value="ECO:0007669"/>
    <property type="project" value="UniProtKB-KW"/>
</dbReference>
<dbReference type="Pfam" id="PF08543">
    <property type="entry name" value="Phos_pyr_kin"/>
    <property type="match status" value="2"/>
</dbReference>
<dbReference type="Proteomes" id="UP000267448">
    <property type="component" value="Unassembled WGS sequence"/>
</dbReference>
<dbReference type="Pfam" id="PF02581">
    <property type="entry name" value="TMP-TENI"/>
    <property type="match status" value="1"/>
</dbReference>
<sequence length="565" mass="60062">MTNLELTSSALKPVVWTIAGSDSGGGAGIQADLATIQDLGCHACSAITCLTAQNSVSVTLVEPVSEAMLLAQLDVLLADLPPRAIKIGLLASQAQVNLLGKWLNTSLREFTQTNAIDVSVILDPVMVASCGAHFTAQSNTEQNTQSSTKELDEGSGHGLDHGLESGSANGSGESVRDGTMSHLNFLPLKGLITLITPNSAELSVLSGRRLSDMSDAQQAAEDLSKTFECNVLAKGGDKGPAWDAQTAQDIFVCVQAPGSALIHQQRSFLLSSPRVDSNNNHGSGCTLSSAIASVMACGFVLHDAIVVAKAYVTEGIKQSYRPGKGPGPLARTGWPDKLGGFAHISSLDGGASLPDDLNFKFLDDRLGVYPVVTELSMLQTLLDTGAKTIQLRIKDSDCPELEAKIITAIQLGRDYRAKVFINDYWQLAVKHQAFGVHLGQEDLYDADLTQIAQSGLALGVSSHSYFELLLASQFKPSYIALGHIFPTTTKIMPSLPQGLHKLKHYVDLLKGHYPLVAIGGIDLNRLPAVKKTNVDDIAVVRAVTEADEPAVAYQTLVAAWSIEDE</sequence>
<evidence type="ECO:0000256" key="7">
    <source>
        <dbReference type="ARBA" id="ARBA00022977"/>
    </source>
</evidence>
<dbReference type="OrthoDB" id="9810880at2"/>
<evidence type="ECO:0000256" key="4">
    <source>
        <dbReference type="ARBA" id="ARBA00022679"/>
    </source>
</evidence>
<evidence type="ECO:0000259" key="11">
    <source>
        <dbReference type="Pfam" id="PF08543"/>
    </source>
</evidence>
<feature type="compositionally biased region" description="Polar residues" evidence="9">
    <location>
        <begin position="137"/>
        <end position="148"/>
    </location>
</feature>
<evidence type="ECO:0000256" key="3">
    <source>
        <dbReference type="ARBA" id="ARBA00012135"/>
    </source>
</evidence>
<proteinExistence type="predicted"/>
<dbReference type="InterPro" id="IPR013749">
    <property type="entry name" value="PM/HMP-P_kinase-1"/>
</dbReference>
<dbReference type="GO" id="GO:0005829">
    <property type="term" value="C:cytosol"/>
    <property type="evidence" value="ECO:0007669"/>
    <property type="project" value="TreeGrafter"/>
</dbReference>
<evidence type="ECO:0000259" key="10">
    <source>
        <dbReference type="Pfam" id="PF02581"/>
    </source>
</evidence>
<dbReference type="PANTHER" id="PTHR20858:SF17">
    <property type="entry name" value="HYDROXYMETHYLPYRIMIDINE_PHOSPHOMETHYLPYRIMIDINE KINASE THI20-RELATED"/>
    <property type="match status" value="1"/>
</dbReference>
<dbReference type="CDD" id="cd01169">
    <property type="entry name" value="HMPP_kinase"/>
    <property type="match status" value="1"/>
</dbReference>
<dbReference type="InterPro" id="IPR013785">
    <property type="entry name" value="Aldolase_TIM"/>
</dbReference>
<dbReference type="NCBIfam" id="NF002904">
    <property type="entry name" value="PRK03512.1"/>
    <property type="match status" value="1"/>
</dbReference>
<keyword evidence="5" id="KW-0479">Metal-binding</keyword>
<keyword evidence="13" id="KW-1185">Reference proteome</keyword>
<dbReference type="AlphaFoldDB" id="A0A3S0RW64"/>
<dbReference type="GO" id="GO:0046872">
    <property type="term" value="F:metal ion binding"/>
    <property type="evidence" value="ECO:0007669"/>
    <property type="project" value="UniProtKB-KW"/>
</dbReference>
<keyword evidence="6" id="KW-0460">Magnesium</keyword>
<organism evidence="12 13">
    <name type="scientific">Shewanella canadensis</name>
    <dbReference type="NCBI Taxonomy" id="271096"/>
    <lineage>
        <taxon>Bacteria</taxon>
        <taxon>Pseudomonadati</taxon>
        <taxon>Pseudomonadota</taxon>
        <taxon>Gammaproteobacteria</taxon>
        <taxon>Alteromonadales</taxon>
        <taxon>Shewanellaceae</taxon>
        <taxon>Shewanella</taxon>
    </lineage>
</organism>
<dbReference type="Gene3D" id="3.40.1190.20">
    <property type="match status" value="1"/>
</dbReference>
<dbReference type="InterPro" id="IPR036206">
    <property type="entry name" value="ThiamineP_synth_sf"/>
</dbReference>
<dbReference type="EC" id="2.7.1.49" evidence="3"/>
<evidence type="ECO:0000256" key="9">
    <source>
        <dbReference type="SAM" id="MobiDB-lite"/>
    </source>
</evidence>
<feature type="compositionally biased region" description="Basic and acidic residues" evidence="9">
    <location>
        <begin position="149"/>
        <end position="163"/>
    </location>
</feature>
<feature type="domain" description="Pyridoxamine kinase/Phosphomethylpyrimidine kinase" evidence="11">
    <location>
        <begin position="22"/>
        <end position="142"/>
    </location>
</feature>
<dbReference type="InterPro" id="IPR029056">
    <property type="entry name" value="Ribokinase-like"/>
</dbReference>
<feature type="region of interest" description="Disordered" evidence="9">
    <location>
        <begin position="137"/>
        <end position="176"/>
    </location>
</feature>
<dbReference type="GO" id="GO:0009229">
    <property type="term" value="P:thiamine diphosphate biosynthetic process"/>
    <property type="evidence" value="ECO:0007669"/>
    <property type="project" value="UniProtKB-UniPathway"/>
</dbReference>
<comment type="pathway">
    <text evidence="2">Cofactor biosynthesis; thiamine diphosphate biosynthesis.</text>
</comment>